<feature type="region of interest" description="Disordered" evidence="2">
    <location>
        <begin position="63"/>
        <end position="85"/>
    </location>
</feature>
<dbReference type="Pfam" id="PF23359">
    <property type="entry name" value="Lsr2_DNA-bd"/>
    <property type="match status" value="1"/>
</dbReference>
<evidence type="ECO:0000313" key="6">
    <source>
        <dbReference type="Proteomes" id="UP000225108"/>
    </source>
</evidence>
<evidence type="ECO:0000256" key="1">
    <source>
        <dbReference type="ARBA" id="ARBA00023125"/>
    </source>
</evidence>
<reference evidence="5 6" key="1">
    <citation type="submission" date="2017-10" db="EMBL/GenBank/DDBJ databases">
        <title>The draft genome sequence of Williamsia sp. BULT 1.1 isolated from the semi-arid grassland soils from South Africa.</title>
        <authorList>
            <person name="Kabwe M.H."/>
            <person name="Govender N."/>
            <person name="Mutseka Lunga P."/>
            <person name="Vikram S."/>
            <person name="Makhalanyane T.P."/>
        </authorList>
    </citation>
    <scope>NUCLEOTIDE SEQUENCE [LARGE SCALE GENOMIC DNA]</scope>
    <source>
        <strain evidence="5 6">BULT 1.1</strain>
    </source>
</reference>
<feature type="domain" description="Lsr2 dimerization" evidence="3">
    <location>
        <begin position="1"/>
        <end position="50"/>
    </location>
</feature>
<dbReference type="InterPro" id="IPR055370">
    <property type="entry name" value="Lsr2_DNA-bd"/>
</dbReference>
<dbReference type="Pfam" id="PF11774">
    <property type="entry name" value="Lsr2"/>
    <property type="match status" value="1"/>
</dbReference>
<keyword evidence="1" id="KW-0238">DNA-binding</keyword>
<accession>A0A2G3PGS3</accession>
<comment type="caution">
    <text evidence="5">The sequence shown here is derived from an EMBL/GenBank/DDBJ whole genome shotgun (WGS) entry which is preliminary data.</text>
</comment>
<dbReference type="GO" id="GO:0003677">
    <property type="term" value="F:DNA binding"/>
    <property type="evidence" value="ECO:0007669"/>
    <property type="project" value="UniProtKB-KW"/>
</dbReference>
<evidence type="ECO:0000259" key="3">
    <source>
        <dbReference type="Pfam" id="PF11774"/>
    </source>
</evidence>
<evidence type="ECO:0000259" key="4">
    <source>
        <dbReference type="Pfam" id="PF23359"/>
    </source>
</evidence>
<dbReference type="GO" id="GO:0016746">
    <property type="term" value="F:acyltransferase activity"/>
    <property type="evidence" value="ECO:0007669"/>
    <property type="project" value="InterPro"/>
</dbReference>
<sequence length="122" mass="13325">MAKKTVVEFIDDLDGKPIEIDDLNTIEWSWRGVDYVLDTSTPNLEKIEEGKVPFTTVLSKSTRVSGRRRSASGARRATGASGDAGERAAIRAWARDQGYDVGDRGRISSEIVAAYYGQSGAR</sequence>
<dbReference type="Gene3D" id="3.30.60.230">
    <property type="entry name" value="Lsr2, dimerization domain"/>
    <property type="match status" value="1"/>
</dbReference>
<protein>
    <recommendedName>
        <fullName evidence="7">Lsr2 protein</fullName>
    </recommendedName>
</protein>
<feature type="compositionally biased region" description="Low complexity" evidence="2">
    <location>
        <begin position="71"/>
        <end position="83"/>
    </location>
</feature>
<dbReference type="AlphaFoldDB" id="A0A2G3PGS3"/>
<organism evidence="5 6">
    <name type="scientific">Williamsia marianensis</name>
    <dbReference type="NCBI Taxonomy" id="85044"/>
    <lineage>
        <taxon>Bacteria</taxon>
        <taxon>Bacillati</taxon>
        <taxon>Actinomycetota</taxon>
        <taxon>Actinomycetes</taxon>
        <taxon>Mycobacteriales</taxon>
        <taxon>Nocardiaceae</taxon>
        <taxon>Williamsia</taxon>
    </lineage>
</organism>
<evidence type="ECO:0000313" key="5">
    <source>
        <dbReference type="EMBL" id="PHV64933.1"/>
    </source>
</evidence>
<dbReference type="EMBL" id="PEBD01000011">
    <property type="protein sequence ID" value="PHV64933.1"/>
    <property type="molecule type" value="Genomic_DNA"/>
</dbReference>
<evidence type="ECO:0008006" key="7">
    <source>
        <dbReference type="Google" id="ProtNLM"/>
    </source>
</evidence>
<dbReference type="Proteomes" id="UP000225108">
    <property type="component" value="Unassembled WGS sequence"/>
</dbReference>
<dbReference type="InterPro" id="IPR042261">
    <property type="entry name" value="Lsr2-like_dimerization"/>
</dbReference>
<name>A0A2G3PGS3_WILMA</name>
<proteinExistence type="predicted"/>
<gene>
    <name evidence="5" type="ORF">CSW57_21980</name>
</gene>
<evidence type="ECO:0000256" key="2">
    <source>
        <dbReference type="SAM" id="MobiDB-lite"/>
    </source>
</evidence>
<dbReference type="Gene3D" id="4.10.320.10">
    <property type="entry name" value="E3-binding domain"/>
    <property type="match status" value="1"/>
</dbReference>
<feature type="domain" description="Lsr2 DNA-binding" evidence="4">
    <location>
        <begin position="84"/>
        <end position="116"/>
    </location>
</feature>
<dbReference type="InterPro" id="IPR024412">
    <property type="entry name" value="Lsr2_dim_dom"/>
</dbReference>
<dbReference type="InterPro" id="IPR036625">
    <property type="entry name" value="E3-bd_dom_sf"/>
</dbReference>